<feature type="domain" description="OmpR/PhoB-type" evidence="5">
    <location>
        <begin position="1"/>
        <end position="58"/>
    </location>
</feature>
<dbReference type="CDD" id="cd00383">
    <property type="entry name" value="trans_reg_C"/>
    <property type="match status" value="1"/>
</dbReference>
<protein>
    <recommendedName>
        <fullName evidence="5">OmpR/PhoB-type domain-containing protein</fullName>
    </recommendedName>
</protein>
<organism evidence="6 7">
    <name type="scientific">Neobacillus cucumis</name>
    <dbReference type="NCBI Taxonomy" id="1740721"/>
    <lineage>
        <taxon>Bacteria</taxon>
        <taxon>Bacillati</taxon>
        <taxon>Bacillota</taxon>
        <taxon>Bacilli</taxon>
        <taxon>Bacillales</taxon>
        <taxon>Bacillaceae</taxon>
        <taxon>Neobacillus</taxon>
    </lineage>
</organism>
<name>A0A2N5HVG4_9BACI</name>
<feature type="DNA-binding region" description="OmpR/PhoB-type" evidence="4">
    <location>
        <begin position="1"/>
        <end position="58"/>
    </location>
</feature>
<dbReference type="AlphaFoldDB" id="A0A2N5HVG4"/>
<dbReference type="GO" id="GO:0006355">
    <property type="term" value="P:regulation of DNA-templated transcription"/>
    <property type="evidence" value="ECO:0007669"/>
    <property type="project" value="InterPro"/>
</dbReference>
<dbReference type="InterPro" id="IPR016032">
    <property type="entry name" value="Sig_transdc_resp-reg_C-effctor"/>
</dbReference>
<keyword evidence="2 4" id="KW-0238">DNA-binding</keyword>
<dbReference type="InterPro" id="IPR036388">
    <property type="entry name" value="WH-like_DNA-bd_sf"/>
</dbReference>
<gene>
    <name evidence="6" type="ORF">CVD27_01275</name>
</gene>
<evidence type="ECO:0000259" key="5">
    <source>
        <dbReference type="PROSITE" id="PS51755"/>
    </source>
</evidence>
<dbReference type="GO" id="GO:0000160">
    <property type="term" value="P:phosphorelay signal transduction system"/>
    <property type="evidence" value="ECO:0007669"/>
    <property type="project" value="InterPro"/>
</dbReference>
<dbReference type="Gene3D" id="1.10.10.10">
    <property type="entry name" value="Winged helix-like DNA-binding domain superfamily/Winged helix DNA-binding domain"/>
    <property type="match status" value="1"/>
</dbReference>
<reference evidence="6 7" key="1">
    <citation type="submission" date="2017-11" db="EMBL/GenBank/DDBJ databases">
        <title>Comparitive Functional Genomics of Dry Heat Resistant strains isolated from the Viking Spacecraft.</title>
        <authorList>
            <person name="Seuylemezian A."/>
            <person name="Cooper K."/>
            <person name="Vaishampayan P."/>
        </authorList>
    </citation>
    <scope>NUCLEOTIDE SEQUENCE [LARGE SCALE GENOMIC DNA]</scope>
    <source>
        <strain evidence="6 7">V32-6</strain>
    </source>
</reference>
<evidence type="ECO:0000256" key="3">
    <source>
        <dbReference type="ARBA" id="ARBA00023163"/>
    </source>
</evidence>
<dbReference type="PROSITE" id="PS51755">
    <property type="entry name" value="OMPR_PHOB"/>
    <property type="match status" value="1"/>
</dbReference>
<comment type="caution">
    <text evidence="6">The sequence shown here is derived from an EMBL/GenBank/DDBJ whole genome shotgun (WGS) entry which is preliminary data.</text>
</comment>
<proteinExistence type="predicted"/>
<keyword evidence="3" id="KW-0804">Transcription</keyword>
<evidence type="ECO:0000313" key="7">
    <source>
        <dbReference type="Proteomes" id="UP000234950"/>
    </source>
</evidence>
<keyword evidence="7" id="KW-1185">Reference proteome</keyword>
<dbReference type="Proteomes" id="UP000234950">
    <property type="component" value="Unassembled WGS sequence"/>
</dbReference>
<dbReference type="SMART" id="SM00862">
    <property type="entry name" value="Trans_reg_C"/>
    <property type="match status" value="1"/>
</dbReference>
<accession>A0A2N5HVG4</accession>
<evidence type="ECO:0000313" key="6">
    <source>
        <dbReference type="EMBL" id="PLS09501.1"/>
    </source>
</evidence>
<dbReference type="EMBL" id="PGVE01000012">
    <property type="protein sequence ID" value="PLS09501.1"/>
    <property type="molecule type" value="Genomic_DNA"/>
</dbReference>
<dbReference type="SUPFAM" id="SSF46894">
    <property type="entry name" value="C-terminal effector domain of the bipartite response regulators"/>
    <property type="match status" value="1"/>
</dbReference>
<sequence>MMQVFTRNQLIEQIWGGDFGGDERTVDVHVKRLRDRFSILTDDFRIKTIRGVGYLLEVQRK</sequence>
<evidence type="ECO:0000256" key="1">
    <source>
        <dbReference type="ARBA" id="ARBA00023015"/>
    </source>
</evidence>
<evidence type="ECO:0000256" key="2">
    <source>
        <dbReference type="ARBA" id="ARBA00023125"/>
    </source>
</evidence>
<dbReference type="InterPro" id="IPR001867">
    <property type="entry name" value="OmpR/PhoB-type_DNA-bd"/>
</dbReference>
<keyword evidence="1" id="KW-0805">Transcription regulation</keyword>
<dbReference type="Pfam" id="PF00486">
    <property type="entry name" value="Trans_reg_C"/>
    <property type="match status" value="1"/>
</dbReference>
<dbReference type="GO" id="GO:0003677">
    <property type="term" value="F:DNA binding"/>
    <property type="evidence" value="ECO:0007669"/>
    <property type="project" value="UniProtKB-UniRule"/>
</dbReference>
<evidence type="ECO:0000256" key="4">
    <source>
        <dbReference type="PROSITE-ProRule" id="PRU01091"/>
    </source>
</evidence>